<feature type="region of interest" description="Disordered" evidence="1">
    <location>
        <begin position="91"/>
        <end position="135"/>
    </location>
</feature>
<proteinExistence type="predicted"/>
<evidence type="ECO:0000313" key="2">
    <source>
        <dbReference type="EMBL" id="KAI5432166.1"/>
    </source>
</evidence>
<keyword evidence="3" id="KW-1185">Reference proteome</keyword>
<evidence type="ECO:0000313" key="3">
    <source>
        <dbReference type="Proteomes" id="UP001058974"/>
    </source>
</evidence>
<dbReference type="Proteomes" id="UP001058974">
    <property type="component" value="Chromosome 3"/>
</dbReference>
<dbReference type="Gramene" id="Psat03G0605700-T1">
    <property type="protein sequence ID" value="KAI5432166.1"/>
    <property type="gene ID" value="KIW84_036057"/>
</dbReference>
<accession>A0A9D4Y8M3</accession>
<gene>
    <name evidence="2" type="ORF">KIW84_036057</name>
</gene>
<comment type="caution">
    <text evidence="2">The sequence shown here is derived from an EMBL/GenBank/DDBJ whole genome shotgun (WGS) entry which is preliminary data.</text>
</comment>
<feature type="compositionally biased region" description="Basic and acidic residues" evidence="1">
    <location>
        <begin position="91"/>
        <end position="105"/>
    </location>
</feature>
<dbReference type="AlphaFoldDB" id="A0A9D4Y8M3"/>
<sequence>MGINKDTRVENILGFHKVERIIVLLLLKIRVPKKNKEKNNGRGRVMDWEIGVDRFFHIMSVLENKQVNMVEIRQNSNVVVWYSPQNIFESTRDNEKSTTTKDSNLENKGSGNPIGVQKSKASDQRKNNPYVKPTRDTCYHYNGRCHKLNVSPTMRFTTIEEEMEEEKEK</sequence>
<dbReference type="EMBL" id="JAMSHJ010000003">
    <property type="protein sequence ID" value="KAI5432166.1"/>
    <property type="molecule type" value="Genomic_DNA"/>
</dbReference>
<organism evidence="2 3">
    <name type="scientific">Pisum sativum</name>
    <name type="common">Garden pea</name>
    <name type="synonym">Lathyrus oleraceus</name>
    <dbReference type="NCBI Taxonomy" id="3888"/>
    <lineage>
        <taxon>Eukaryota</taxon>
        <taxon>Viridiplantae</taxon>
        <taxon>Streptophyta</taxon>
        <taxon>Embryophyta</taxon>
        <taxon>Tracheophyta</taxon>
        <taxon>Spermatophyta</taxon>
        <taxon>Magnoliopsida</taxon>
        <taxon>eudicotyledons</taxon>
        <taxon>Gunneridae</taxon>
        <taxon>Pentapetalae</taxon>
        <taxon>rosids</taxon>
        <taxon>fabids</taxon>
        <taxon>Fabales</taxon>
        <taxon>Fabaceae</taxon>
        <taxon>Papilionoideae</taxon>
        <taxon>50 kb inversion clade</taxon>
        <taxon>NPAAA clade</taxon>
        <taxon>Hologalegina</taxon>
        <taxon>IRL clade</taxon>
        <taxon>Fabeae</taxon>
        <taxon>Lathyrus</taxon>
    </lineage>
</organism>
<reference evidence="2 3" key="1">
    <citation type="journal article" date="2022" name="Nat. Genet.">
        <title>Improved pea reference genome and pan-genome highlight genomic features and evolutionary characteristics.</title>
        <authorList>
            <person name="Yang T."/>
            <person name="Liu R."/>
            <person name="Luo Y."/>
            <person name="Hu S."/>
            <person name="Wang D."/>
            <person name="Wang C."/>
            <person name="Pandey M.K."/>
            <person name="Ge S."/>
            <person name="Xu Q."/>
            <person name="Li N."/>
            <person name="Li G."/>
            <person name="Huang Y."/>
            <person name="Saxena R.K."/>
            <person name="Ji Y."/>
            <person name="Li M."/>
            <person name="Yan X."/>
            <person name="He Y."/>
            <person name="Liu Y."/>
            <person name="Wang X."/>
            <person name="Xiang C."/>
            <person name="Varshney R.K."/>
            <person name="Ding H."/>
            <person name="Gao S."/>
            <person name="Zong X."/>
        </authorList>
    </citation>
    <scope>NUCLEOTIDE SEQUENCE [LARGE SCALE GENOMIC DNA]</scope>
    <source>
        <strain evidence="2 3">cv. Zhongwan 6</strain>
    </source>
</reference>
<evidence type="ECO:0000256" key="1">
    <source>
        <dbReference type="SAM" id="MobiDB-lite"/>
    </source>
</evidence>
<name>A0A9D4Y8M3_PEA</name>
<protein>
    <submittedName>
        <fullName evidence="2">Uncharacterized protein</fullName>
    </submittedName>
</protein>